<proteinExistence type="predicted"/>
<name>A0A2A2EZ41_9GAMM</name>
<comment type="caution">
    <text evidence="2">The sequence shown here is derived from an EMBL/GenBank/DDBJ whole genome shotgun (WGS) entry which is preliminary data.</text>
</comment>
<evidence type="ECO:0000313" key="2">
    <source>
        <dbReference type="EMBL" id="PAU77744.1"/>
    </source>
</evidence>
<feature type="transmembrane region" description="Helical" evidence="1">
    <location>
        <begin position="12"/>
        <end position="34"/>
    </location>
</feature>
<reference evidence="2 3" key="1">
    <citation type="submission" date="2017-08" db="EMBL/GenBank/DDBJ databases">
        <title>Halovibrio sewagensis sp. nov., isolated from wastewater of high salinity.</title>
        <authorList>
            <person name="Dong X."/>
            <person name="Zhang G."/>
        </authorList>
    </citation>
    <scope>NUCLEOTIDE SEQUENCE [LARGE SCALE GENOMIC DNA]</scope>
    <source>
        <strain evidence="2 3">YL5-2</strain>
    </source>
</reference>
<evidence type="ECO:0000313" key="3">
    <source>
        <dbReference type="Proteomes" id="UP000218896"/>
    </source>
</evidence>
<dbReference type="EMBL" id="NSKD01000009">
    <property type="protein sequence ID" value="PAU77744.1"/>
    <property type="molecule type" value="Genomic_DNA"/>
</dbReference>
<dbReference type="OrthoDB" id="7063584at2"/>
<dbReference type="AlphaFoldDB" id="A0A2A2EZ41"/>
<dbReference type="RefSeq" id="WP_095618543.1">
    <property type="nucleotide sequence ID" value="NZ_NSKD01000009.1"/>
</dbReference>
<evidence type="ECO:0000256" key="1">
    <source>
        <dbReference type="SAM" id="Phobius"/>
    </source>
</evidence>
<protein>
    <submittedName>
        <fullName evidence="2">Uncharacterized protein</fullName>
    </submittedName>
</protein>
<sequence length="74" mass="8442">MKGVIYYISKLTLLDELLGFAYWALCIVGLILFIDTEIPGFWKILGVGVYIPLIAVVYIAGVKKVKAYFRRQEQ</sequence>
<keyword evidence="1" id="KW-1133">Transmembrane helix</keyword>
<organism evidence="2 3">
    <name type="scientific">Halovibrio salipaludis</name>
    <dbReference type="NCBI Taxonomy" id="2032626"/>
    <lineage>
        <taxon>Bacteria</taxon>
        <taxon>Pseudomonadati</taxon>
        <taxon>Pseudomonadota</taxon>
        <taxon>Gammaproteobacteria</taxon>
        <taxon>Oceanospirillales</taxon>
        <taxon>Halomonadaceae</taxon>
        <taxon>Halovibrio</taxon>
    </lineage>
</organism>
<feature type="transmembrane region" description="Helical" evidence="1">
    <location>
        <begin position="40"/>
        <end position="61"/>
    </location>
</feature>
<keyword evidence="3" id="KW-1185">Reference proteome</keyword>
<gene>
    <name evidence="2" type="ORF">CK501_14915</name>
</gene>
<accession>A0A2A2EZ41</accession>
<keyword evidence="1" id="KW-0812">Transmembrane</keyword>
<keyword evidence="1" id="KW-0472">Membrane</keyword>
<dbReference type="Proteomes" id="UP000218896">
    <property type="component" value="Unassembled WGS sequence"/>
</dbReference>